<dbReference type="EMBL" id="ANCE01000070">
    <property type="protein sequence ID" value="EMK25118.1"/>
    <property type="molecule type" value="Genomic_DNA"/>
</dbReference>
<evidence type="ECO:0000313" key="2">
    <source>
        <dbReference type="Proteomes" id="UP000011980"/>
    </source>
</evidence>
<dbReference type="PATRIC" id="fig|1240687.3.peg.1274"/>
<proteinExistence type="predicted"/>
<accession>M6F8M4</accession>
<name>M6F8M4_9LEPT</name>
<organism evidence="1 2">
    <name type="scientific">Leptospira kirschneri serovar Bulgarica str. Nikolaevo</name>
    <dbReference type="NCBI Taxonomy" id="1240687"/>
    <lineage>
        <taxon>Bacteria</taxon>
        <taxon>Pseudomonadati</taxon>
        <taxon>Spirochaetota</taxon>
        <taxon>Spirochaetia</taxon>
        <taxon>Leptospirales</taxon>
        <taxon>Leptospiraceae</taxon>
        <taxon>Leptospira</taxon>
    </lineage>
</organism>
<reference evidence="1 2" key="1">
    <citation type="submission" date="2013-01" db="EMBL/GenBank/DDBJ databases">
        <authorList>
            <person name="Harkins D.M."/>
            <person name="Durkin A.S."/>
            <person name="Brinkac L.M."/>
            <person name="Haft D.H."/>
            <person name="Selengut J.D."/>
            <person name="Sanka R."/>
            <person name="DePew J."/>
            <person name="Purushe J."/>
            <person name="Galloway R.L."/>
            <person name="Vinetz J.M."/>
            <person name="Sutton G.G."/>
            <person name="Nierman W.C."/>
            <person name="Fouts D.E."/>
        </authorList>
    </citation>
    <scope>NUCLEOTIDE SEQUENCE [LARGE SCALE GENOMIC DNA]</scope>
    <source>
        <strain evidence="1 2">Nikolaevo</strain>
    </source>
</reference>
<protein>
    <submittedName>
        <fullName evidence="1">Uncharacterized protein</fullName>
    </submittedName>
</protein>
<dbReference type="AlphaFoldDB" id="M6F8M4"/>
<comment type="caution">
    <text evidence="1">The sequence shown here is derived from an EMBL/GenBank/DDBJ whole genome shotgun (WGS) entry which is preliminary data.</text>
</comment>
<dbReference type="Proteomes" id="UP000011980">
    <property type="component" value="Unassembled WGS sequence"/>
</dbReference>
<gene>
    <name evidence="1" type="ORF">LEP1GSC008_2840</name>
</gene>
<sequence>MSLFTIEIYLKNLNVWKDFSLVMIGIPPYFLKIMWSMIHSEKNHRNS</sequence>
<evidence type="ECO:0000313" key="1">
    <source>
        <dbReference type="EMBL" id="EMK25118.1"/>
    </source>
</evidence>